<comment type="caution">
    <text evidence="1">The sequence shown here is derived from an EMBL/GenBank/DDBJ whole genome shotgun (WGS) entry which is preliminary data.</text>
</comment>
<dbReference type="RefSeq" id="WP_337704934.1">
    <property type="nucleotide sequence ID" value="NZ_JBBEGM010000009.1"/>
</dbReference>
<proteinExistence type="predicted"/>
<name>A0ABU8M894_9PSEU</name>
<protein>
    <submittedName>
        <fullName evidence="1">Uncharacterized protein</fullName>
    </submittedName>
</protein>
<organism evidence="1 2">
    <name type="scientific">Actinomycetospora flava</name>
    <dbReference type="NCBI Taxonomy" id="3129232"/>
    <lineage>
        <taxon>Bacteria</taxon>
        <taxon>Bacillati</taxon>
        <taxon>Actinomycetota</taxon>
        <taxon>Actinomycetes</taxon>
        <taxon>Pseudonocardiales</taxon>
        <taxon>Pseudonocardiaceae</taxon>
        <taxon>Actinomycetospora</taxon>
    </lineage>
</organism>
<dbReference type="Proteomes" id="UP001369736">
    <property type="component" value="Unassembled WGS sequence"/>
</dbReference>
<accession>A0ABU8M894</accession>
<gene>
    <name evidence="1" type="ORF">WCD58_20565</name>
</gene>
<keyword evidence="2" id="KW-1185">Reference proteome</keyword>
<dbReference type="EMBL" id="JBBEGM010000009">
    <property type="protein sequence ID" value="MEJ2863566.1"/>
    <property type="molecule type" value="Genomic_DNA"/>
</dbReference>
<sequence>MEVDHEVVRAGAEELVENTVEPFDQVSVVGAVDRQVCCVTTDPHRHDSGRAVHRTSLR</sequence>
<evidence type="ECO:0000313" key="1">
    <source>
        <dbReference type="EMBL" id="MEJ2863566.1"/>
    </source>
</evidence>
<evidence type="ECO:0000313" key="2">
    <source>
        <dbReference type="Proteomes" id="UP001369736"/>
    </source>
</evidence>
<reference evidence="1 2" key="1">
    <citation type="submission" date="2024-03" db="EMBL/GenBank/DDBJ databases">
        <title>Actinomycetospora sp. OC33-EN07, a novel actinomycete isolated from wild orchid (Aerides multiflora).</title>
        <authorList>
            <person name="Suriyachadkun C."/>
        </authorList>
    </citation>
    <scope>NUCLEOTIDE SEQUENCE [LARGE SCALE GENOMIC DNA]</scope>
    <source>
        <strain evidence="1 2">OC33-EN07</strain>
    </source>
</reference>